<keyword evidence="2" id="KW-0472">Membrane</keyword>
<evidence type="ECO:0000313" key="3">
    <source>
        <dbReference type="EMBL" id="KAF7126306.1"/>
    </source>
</evidence>
<keyword evidence="2" id="KW-0812">Transmembrane</keyword>
<reference evidence="3" key="1">
    <citation type="submission" date="2019-11" db="EMBL/GenBank/DDBJ databases">
        <authorList>
            <person name="Liu Y."/>
            <person name="Hou J."/>
            <person name="Li T.-Q."/>
            <person name="Guan C.-H."/>
            <person name="Wu X."/>
            <person name="Wu H.-Z."/>
            <person name="Ling F."/>
            <person name="Zhang R."/>
            <person name="Shi X.-G."/>
            <person name="Ren J.-P."/>
            <person name="Chen E.-F."/>
            <person name="Sun J.-M."/>
        </authorList>
    </citation>
    <scope>NUCLEOTIDE SEQUENCE</scope>
    <source>
        <strain evidence="3">Adult_tree_wgs_1</strain>
        <tissue evidence="3">Leaves</tissue>
    </source>
</reference>
<protein>
    <submittedName>
        <fullName evidence="3">Uncharacterized protein</fullName>
    </submittedName>
</protein>
<sequence length="238" mass="26567">MSKQTKDIALNLVDRYPHLATLQSGNSSSFSSALARIAKTESAFSSGSRLNFWQRRIYSSQDICHRELYETGSLSRVTWTLQFRASYLCHPCRRDTDPKPTLTRRAKGDPSKKLLEPEGAKLVEIQTKKYRERLEKERDGDRQSSRAMDKADDSGAPCERLHRSRLPSFSVVIVLGLADLEGHLPRLTGSLDRALLSSALSVAAASTVAISFLLEAFMVLLGLDLDEPGPFWLEELLA</sequence>
<accession>A0A834G760</accession>
<dbReference type="Proteomes" id="UP000626092">
    <property type="component" value="Unassembled WGS sequence"/>
</dbReference>
<name>A0A834G760_RHOSS</name>
<evidence type="ECO:0000256" key="2">
    <source>
        <dbReference type="SAM" id="Phobius"/>
    </source>
</evidence>
<proteinExistence type="predicted"/>
<gene>
    <name evidence="3" type="ORF">RHSIM_Rhsim11G0102900</name>
</gene>
<evidence type="ECO:0000256" key="1">
    <source>
        <dbReference type="SAM" id="MobiDB-lite"/>
    </source>
</evidence>
<feature type="transmembrane region" description="Helical" evidence="2">
    <location>
        <begin position="194"/>
        <end position="223"/>
    </location>
</feature>
<organism evidence="3 4">
    <name type="scientific">Rhododendron simsii</name>
    <name type="common">Sims's rhododendron</name>
    <dbReference type="NCBI Taxonomy" id="118357"/>
    <lineage>
        <taxon>Eukaryota</taxon>
        <taxon>Viridiplantae</taxon>
        <taxon>Streptophyta</taxon>
        <taxon>Embryophyta</taxon>
        <taxon>Tracheophyta</taxon>
        <taxon>Spermatophyta</taxon>
        <taxon>Magnoliopsida</taxon>
        <taxon>eudicotyledons</taxon>
        <taxon>Gunneridae</taxon>
        <taxon>Pentapetalae</taxon>
        <taxon>asterids</taxon>
        <taxon>Ericales</taxon>
        <taxon>Ericaceae</taxon>
        <taxon>Ericoideae</taxon>
        <taxon>Rhodoreae</taxon>
        <taxon>Rhododendron</taxon>
    </lineage>
</organism>
<evidence type="ECO:0000313" key="4">
    <source>
        <dbReference type="Proteomes" id="UP000626092"/>
    </source>
</evidence>
<dbReference type="AlphaFoldDB" id="A0A834G760"/>
<feature type="region of interest" description="Disordered" evidence="1">
    <location>
        <begin position="133"/>
        <end position="159"/>
    </location>
</feature>
<keyword evidence="2" id="KW-1133">Transmembrane helix</keyword>
<comment type="caution">
    <text evidence="3">The sequence shown here is derived from an EMBL/GenBank/DDBJ whole genome shotgun (WGS) entry which is preliminary data.</text>
</comment>
<dbReference type="EMBL" id="WJXA01000011">
    <property type="protein sequence ID" value="KAF7126306.1"/>
    <property type="molecule type" value="Genomic_DNA"/>
</dbReference>
<keyword evidence="4" id="KW-1185">Reference proteome</keyword>
<feature type="compositionally biased region" description="Basic and acidic residues" evidence="1">
    <location>
        <begin position="133"/>
        <end position="153"/>
    </location>
</feature>